<dbReference type="EMBL" id="JJRY01000001">
    <property type="protein sequence ID" value="KEF40004.1"/>
    <property type="molecule type" value="Genomic_DNA"/>
</dbReference>
<dbReference type="PATRIC" id="fig|1348973.3.peg.12"/>
<gene>
    <name evidence="1" type="ORF">M670_00014</name>
</gene>
<evidence type="ECO:0008006" key="3">
    <source>
        <dbReference type="Google" id="ProtNLM"/>
    </source>
</evidence>
<dbReference type="OrthoDB" id="2376973at2"/>
<comment type="caution">
    <text evidence="1">The sequence shown here is derived from an EMBL/GenBank/DDBJ whole genome shotgun (WGS) entry which is preliminary data.</text>
</comment>
<accession>A0A072NQQ0</accession>
<protein>
    <recommendedName>
        <fullName evidence="3">DUF2249 domain-containing protein</fullName>
    </recommendedName>
</protein>
<evidence type="ECO:0000313" key="1">
    <source>
        <dbReference type="EMBL" id="KEF40004.1"/>
    </source>
</evidence>
<proteinExistence type="predicted"/>
<organism evidence="1 2">
    <name type="scientific">Schinkia azotoformans MEV2011</name>
    <dbReference type="NCBI Taxonomy" id="1348973"/>
    <lineage>
        <taxon>Bacteria</taxon>
        <taxon>Bacillati</taxon>
        <taxon>Bacillota</taxon>
        <taxon>Bacilli</taxon>
        <taxon>Bacillales</taxon>
        <taxon>Bacillaceae</taxon>
        <taxon>Calidifontibacillus/Schinkia group</taxon>
        <taxon>Schinkia</taxon>
    </lineage>
</organism>
<name>A0A072NQQ0_SCHAZ</name>
<sequence>MLDVKLEGNKAIIDVRENIKRGEHPRGEILDYVKQALAGTIFEIHLPLYAQPLINALSALGMNAIINELGPEHYRIMAVKINEEA</sequence>
<dbReference type="Proteomes" id="UP000027936">
    <property type="component" value="Unassembled WGS sequence"/>
</dbReference>
<evidence type="ECO:0000313" key="2">
    <source>
        <dbReference type="Proteomes" id="UP000027936"/>
    </source>
</evidence>
<reference evidence="1 2" key="1">
    <citation type="submission" date="2014-04" db="EMBL/GenBank/DDBJ databases">
        <title>Draft genome sequence of Bacillus azotoformans MEV2011, a (co-) denitrifying strain unable to grow in the presence of oxygen.</title>
        <authorList>
            <person name="Nielsen M."/>
            <person name="Schreiber L."/>
            <person name="Finster K."/>
            <person name="Schramm A."/>
        </authorList>
    </citation>
    <scope>NUCLEOTIDE SEQUENCE [LARGE SCALE GENOMIC DNA]</scope>
    <source>
        <strain evidence="1 2">MEV2011</strain>
    </source>
</reference>
<dbReference type="RefSeq" id="WP_035192306.1">
    <property type="nucleotide sequence ID" value="NZ_JJRY01000001.1"/>
</dbReference>
<dbReference type="AlphaFoldDB" id="A0A072NQQ0"/>